<evidence type="ECO:0000256" key="14">
    <source>
        <dbReference type="RuleBase" id="RU003991"/>
    </source>
</evidence>
<keyword evidence="8 13" id="KW-0805">Transcription regulation</keyword>
<comment type="catalytic activity">
    <reaction evidence="13">
        <text>Hydrolysis of Ala-|-Gly bond in repressor LexA.</text>
        <dbReference type="EC" id="3.4.21.88"/>
    </reaction>
</comment>
<dbReference type="InterPro" id="IPR050077">
    <property type="entry name" value="LexA_repressor"/>
</dbReference>
<dbReference type="PANTHER" id="PTHR33516:SF2">
    <property type="entry name" value="LEXA REPRESSOR-RELATED"/>
    <property type="match status" value="1"/>
</dbReference>
<dbReference type="InterPro" id="IPR006197">
    <property type="entry name" value="Peptidase_S24_LexA"/>
</dbReference>
<dbReference type="FunFam" id="2.10.109.10:FF:000001">
    <property type="entry name" value="LexA repressor"/>
    <property type="match status" value="1"/>
</dbReference>
<dbReference type="GO" id="GO:0003677">
    <property type="term" value="F:DNA binding"/>
    <property type="evidence" value="ECO:0007669"/>
    <property type="project" value="UniProtKB-UniRule"/>
</dbReference>
<dbReference type="AlphaFoldDB" id="A0A140L3N1"/>
<evidence type="ECO:0000256" key="4">
    <source>
        <dbReference type="ARBA" id="ARBA00022705"/>
    </source>
</evidence>
<dbReference type="PATRIC" id="fig|520764.3.peg.2173"/>
<dbReference type="InterPro" id="IPR015927">
    <property type="entry name" value="Peptidase_S24_S26A/B/C"/>
</dbReference>
<dbReference type="Gene3D" id="2.10.109.10">
    <property type="entry name" value="Umud Fragment, subunit A"/>
    <property type="match status" value="1"/>
</dbReference>
<comment type="caution">
    <text evidence="17">The sequence shown here is derived from an EMBL/GenBank/DDBJ whole genome shotgun (WGS) entry which is preliminary data.</text>
</comment>
<comment type="subunit">
    <text evidence="2 13">Homodimer.</text>
</comment>
<keyword evidence="11 13" id="KW-0234">DNA repair</keyword>
<evidence type="ECO:0000256" key="3">
    <source>
        <dbReference type="ARBA" id="ARBA00022491"/>
    </source>
</evidence>
<keyword evidence="18" id="KW-1185">Reference proteome</keyword>
<feature type="DNA-binding region" description="H-T-H motif" evidence="13">
    <location>
        <begin position="54"/>
        <end position="74"/>
    </location>
</feature>
<evidence type="ECO:0000256" key="6">
    <source>
        <dbReference type="ARBA" id="ARBA00022801"/>
    </source>
</evidence>
<feature type="domain" description="LexA repressor DNA-binding" evidence="16">
    <location>
        <begin position="28"/>
        <end position="91"/>
    </location>
</feature>
<dbReference type="NCBIfam" id="TIGR00498">
    <property type="entry name" value="lexA"/>
    <property type="match status" value="1"/>
</dbReference>
<evidence type="ECO:0000259" key="15">
    <source>
        <dbReference type="Pfam" id="PF00717"/>
    </source>
</evidence>
<dbReference type="PANTHER" id="PTHR33516">
    <property type="entry name" value="LEXA REPRESSOR"/>
    <property type="match status" value="1"/>
</dbReference>
<keyword evidence="5 13" id="KW-0227">DNA damage</keyword>
<evidence type="ECO:0000256" key="12">
    <source>
        <dbReference type="ARBA" id="ARBA00023236"/>
    </source>
</evidence>
<accession>A0A140L3N1</accession>
<sequence>MFKITFSYDIINLKKLFLLYGVVIAMYENLSPRQKQILDFIRDFLKKRGYPPSVREICAATNLKSTATVHSYLVQLEKKGFITRDPQKPRAIIVSDNKYLFDSSFVPVPLVGRVTAGQPILAEENIQGVFPLPKEMVPESEAFMLKVQGNSMIEAGIFDGDYVIVKVSNTAENGDIVVALLGDEATVKRFFKESDHIRLQPENRYMEPIIVKDVKILGKVIGLFRRF</sequence>
<feature type="active site" description="For autocatalytic cleavage activity" evidence="13">
    <location>
        <position position="188"/>
    </location>
</feature>
<dbReference type="PRINTS" id="PR00726">
    <property type="entry name" value="LEXASERPTASE"/>
</dbReference>
<dbReference type="GO" id="GO:0006508">
    <property type="term" value="P:proteolysis"/>
    <property type="evidence" value="ECO:0007669"/>
    <property type="project" value="InterPro"/>
</dbReference>
<keyword evidence="7 13" id="KW-0068">Autocatalytic cleavage</keyword>
<feature type="site" description="Cleavage; by autolysis" evidence="13">
    <location>
        <begin position="116"/>
        <end position="117"/>
    </location>
</feature>
<evidence type="ECO:0000256" key="10">
    <source>
        <dbReference type="ARBA" id="ARBA00023163"/>
    </source>
</evidence>
<feature type="domain" description="Peptidase S24/S26A/S26B/S26C" evidence="15">
    <location>
        <begin position="109"/>
        <end position="221"/>
    </location>
</feature>
<dbReference type="Pfam" id="PF00717">
    <property type="entry name" value="Peptidase_S24"/>
    <property type="match status" value="1"/>
</dbReference>
<dbReference type="EMBL" id="LOED01000032">
    <property type="protein sequence ID" value="KXG75156.1"/>
    <property type="molecule type" value="Genomic_DNA"/>
</dbReference>
<proteinExistence type="inferred from homology"/>
<dbReference type="Pfam" id="PF01726">
    <property type="entry name" value="LexA_DNA_bind"/>
    <property type="match status" value="1"/>
</dbReference>
<dbReference type="GO" id="GO:0045892">
    <property type="term" value="P:negative regulation of DNA-templated transcription"/>
    <property type="evidence" value="ECO:0007669"/>
    <property type="project" value="UniProtKB-UniRule"/>
</dbReference>
<keyword evidence="3 13" id="KW-0678">Repressor</keyword>
<keyword evidence="4 13" id="KW-0235">DNA replication</keyword>
<name>A0A140L3N1_9FIRM</name>
<organism evidence="17 18">
    <name type="scientific">Fervidicola ferrireducens</name>
    <dbReference type="NCBI Taxonomy" id="520764"/>
    <lineage>
        <taxon>Bacteria</taxon>
        <taxon>Bacillati</taxon>
        <taxon>Bacillota</taxon>
        <taxon>Clostridia</taxon>
        <taxon>Thermosediminibacterales</taxon>
        <taxon>Thermosediminibacteraceae</taxon>
        <taxon>Fervidicola</taxon>
    </lineage>
</organism>
<keyword evidence="10 13" id="KW-0804">Transcription</keyword>
<dbReference type="HAMAP" id="MF_00015">
    <property type="entry name" value="LexA"/>
    <property type="match status" value="1"/>
</dbReference>
<dbReference type="InterPro" id="IPR036390">
    <property type="entry name" value="WH_DNA-bd_sf"/>
</dbReference>
<evidence type="ECO:0000259" key="16">
    <source>
        <dbReference type="Pfam" id="PF01726"/>
    </source>
</evidence>
<evidence type="ECO:0000256" key="2">
    <source>
        <dbReference type="ARBA" id="ARBA00011738"/>
    </source>
</evidence>
<evidence type="ECO:0000256" key="7">
    <source>
        <dbReference type="ARBA" id="ARBA00022813"/>
    </source>
</evidence>
<dbReference type="GO" id="GO:0009432">
    <property type="term" value="P:SOS response"/>
    <property type="evidence" value="ECO:0007669"/>
    <property type="project" value="UniProtKB-UniRule"/>
</dbReference>
<evidence type="ECO:0000256" key="1">
    <source>
        <dbReference type="ARBA" id="ARBA00007484"/>
    </source>
</evidence>
<dbReference type="InterPro" id="IPR036388">
    <property type="entry name" value="WH-like_DNA-bd_sf"/>
</dbReference>
<dbReference type="Proteomes" id="UP000070427">
    <property type="component" value="Unassembled WGS sequence"/>
</dbReference>
<comment type="function">
    <text evidence="13">Represses a number of genes involved in the response to DNA damage (SOS response), including recA and lexA. In the presence of single-stranded DNA, RecA interacts with LexA causing an autocatalytic cleavage which disrupts the DNA-binding part of LexA, leading to derepression of the SOS regulon and eventually DNA repair.</text>
</comment>
<dbReference type="GO" id="GO:0004252">
    <property type="term" value="F:serine-type endopeptidase activity"/>
    <property type="evidence" value="ECO:0007669"/>
    <property type="project" value="UniProtKB-UniRule"/>
</dbReference>
<dbReference type="InterPro" id="IPR006200">
    <property type="entry name" value="LexA"/>
</dbReference>
<dbReference type="InterPro" id="IPR039418">
    <property type="entry name" value="LexA-like"/>
</dbReference>
<gene>
    <name evidence="13 17" type="primary">lexA</name>
    <name evidence="17" type="ORF">AN618_20270</name>
</gene>
<keyword evidence="9 13" id="KW-0238">DNA-binding</keyword>
<evidence type="ECO:0000256" key="5">
    <source>
        <dbReference type="ARBA" id="ARBA00022763"/>
    </source>
</evidence>
<dbReference type="FunCoup" id="A0A140L3N1">
    <property type="interactions" value="261"/>
</dbReference>
<feature type="active site" description="For autocatalytic cleavage activity" evidence="13">
    <location>
        <position position="151"/>
    </location>
</feature>
<dbReference type="CDD" id="cd06529">
    <property type="entry name" value="S24_LexA-like"/>
    <property type="match status" value="1"/>
</dbReference>
<dbReference type="GO" id="GO:0006260">
    <property type="term" value="P:DNA replication"/>
    <property type="evidence" value="ECO:0007669"/>
    <property type="project" value="UniProtKB-UniRule"/>
</dbReference>
<dbReference type="STRING" id="520764.AN618_20270"/>
<dbReference type="FunFam" id="1.10.10.10:FF:000009">
    <property type="entry name" value="LexA repressor"/>
    <property type="match status" value="1"/>
</dbReference>
<dbReference type="SUPFAM" id="SSF46785">
    <property type="entry name" value="Winged helix' DNA-binding domain"/>
    <property type="match status" value="1"/>
</dbReference>
<dbReference type="Gene3D" id="1.10.10.10">
    <property type="entry name" value="Winged helix-like DNA-binding domain superfamily/Winged helix DNA-binding domain"/>
    <property type="match status" value="1"/>
</dbReference>
<dbReference type="InterPro" id="IPR036286">
    <property type="entry name" value="LexA/Signal_pep-like_sf"/>
</dbReference>
<keyword evidence="12 13" id="KW-0742">SOS response</keyword>
<comment type="similarity">
    <text evidence="1 13 14">Belongs to the peptidase S24 family.</text>
</comment>
<keyword evidence="6 13" id="KW-0378">Hydrolase</keyword>
<evidence type="ECO:0000313" key="18">
    <source>
        <dbReference type="Proteomes" id="UP000070427"/>
    </source>
</evidence>
<evidence type="ECO:0000256" key="8">
    <source>
        <dbReference type="ARBA" id="ARBA00023015"/>
    </source>
</evidence>
<dbReference type="GO" id="GO:0006281">
    <property type="term" value="P:DNA repair"/>
    <property type="evidence" value="ECO:0007669"/>
    <property type="project" value="UniProtKB-UniRule"/>
</dbReference>
<evidence type="ECO:0000256" key="9">
    <source>
        <dbReference type="ARBA" id="ARBA00023125"/>
    </source>
</evidence>
<dbReference type="SUPFAM" id="SSF51306">
    <property type="entry name" value="LexA/Signal peptidase"/>
    <property type="match status" value="1"/>
</dbReference>
<reference evidence="17 18" key="1">
    <citation type="submission" date="2015-12" db="EMBL/GenBank/DDBJ databases">
        <title>Draft genome sequnece of Fervidicola ferrireducens strain Y170.</title>
        <authorList>
            <person name="Patel B.K."/>
        </authorList>
    </citation>
    <scope>NUCLEOTIDE SEQUENCE [LARGE SCALE GENOMIC DNA]</scope>
    <source>
        <strain evidence="17 18">Y170</strain>
    </source>
</reference>
<evidence type="ECO:0000313" key="17">
    <source>
        <dbReference type="EMBL" id="KXG75156.1"/>
    </source>
</evidence>
<dbReference type="InParanoid" id="A0A140L3N1"/>
<dbReference type="EC" id="3.4.21.88" evidence="13"/>
<evidence type="ECO:0000256" key="13">
    <source>
        <dbReference type="HAMAP-Rule" id="MF_00015"/>
    </source>
</evidence>
<evidence type="ECO:0000256" key="11">
    <source>
        <dbReference type="ARBA" id="ARBA00023204"/>
    </source>
</evidence>
<protein>
    <recommendedName>
        <fullName evidence="13">LexA repressor</fullName>
        <ecNumber evidence="13">3.4.21.88</ecNumber>
    </recommendedName>
</protein>
<dbReference type="InterPro" id="IPR006199">
    <property type="entry name" value="LexA_DNA-bd_dom"/>
</dbReference>